<dbReference type="OrthoDB" id="9763003at2"/>
<dbReference type="GO" id="GO:0005436">
    <property type="term" value="F:sodium:phosphate symporter activity"/>
    <property type="evidence" value="ECO:0007669"/>
    <property type="project" value="InterPro"/>
</dbReference>
<evidence type="ECO:0000256" key="4">
    <source>
        <dbReference type="ARBA" id="ARBA00022989"/>
    </source>
</evidence>
<feature type="transmembrane region" description="Helical" evidence="6">
    <location>
        <begin position="82"/>
        <end position="104"/>
    </location>
</feature>
<keyword evidence="8" id="KW-1185">Reference proteome</keyword>
<feature type="transmembrane region" description="Helical" evidence="6">
    <location>
        <begin position="140"/>
        <end position="160"/>
    </location>
</feature>
<feature type="transmembrane region" description="Helical" evidence="6">
    <location>
        <begin position="206"/>
        <end position="230"/>
    </location>
</feature>
<dbReference type="InterPro" id="IPR003841">
    <property type="entry name" value="Na/Pi_transpt"/>
</dbReference>
<evidence type="ECO:0000313" key="7">
    <source>
        <dbReference type="EMBL" id="KLV07148.1"/>
    </source>
</evidence>
<dbReference type="PANTHER" id="PTHR10010">
    <property type="entry name" value="SOLUTE CARRIER FAMILY 34 SODIUM PHOSPHATE , MEMBER 2-RELATED"/>
    <property type="match status" value="1"/>
</dbReference>
<feature type="transmembrane region" description="Helical" evidence="6">
    <location>
        <begin position="362"/>
        <end position="382"/>
    </location>
</feature>
<dbReference type="GO" id="GO:0005886">
    <property type="term" value="C:plasma membrane"/>
    <property type="evidence" value="ECO:0007669"/>
    <property type="project" value="UniProtKB-SubCell"/>
</dbReference>
<keyword evidence="4 6" id="KW-1133">Transmembrane helix</keyword>
<evidence type="ECO:0000256" key="5">
    <source>
        <dbReference type="ARBA" id="ARBA00023136"/>
    </source>
</evidence>
<keyword evidence="3 6" id="KW-0812">Transmembrane</keyword>
<comment type="caution">
    <text evidence="7">The sequence shown here is derived from an EMBL/GenBank/DDBJ whole genome shotgun (WGS) entry which is preliminary data.</text>
</comment>
<reference evidence="7 8" key="1">
    <citation type="submission" date="2015-05" db="EMBL/GenBank/DDBJ databases">
        <title>Photobacterium galathea sp. nov.</title>
        <authorList>
            <person name="Machado H."/>
            <person name="Gram L."/>
        </authorList>
    </citation>
    <scope>NUCLEOTIDE SEQUENCE [LARGE SCALE GENOMIC DNA]</scope>
    <source>
        <strain evidence="7 8">CGMCC 1.12159</strain>
    </source>
</reference>
<protein>
    <submittedName>
        <fullName evidence="7">Sodium:phosphate symporter</fullName>
    </submittedName>
</protein>
<dbReference type="STRING" id="1195763.ABT56_06240"/>
<evidence type="ECO:0000256" key="3">
    <source>
        <dbReference type="ARBA" id="ARBA00022692"/>
    </source>
</evidence>
<dbReference type="AlphaFoldDB" id="A0A0J1H5Z5"/>
<feature type="transmembrane region" description="Helical" evidence="6">
    <location>
        <begin position="55"/>
        <end position="76"/>
    </location>
</feature>
<dbReference type="RefSeq" id="WP_047877998.1">
    <property type="nucleotide sequence ID" value="NZ_LDOT01000006.1"/>
</dbReference>
<evidence type="ECO:0000256" key="2">
    <source>
        <dbReference type="ARBA" id="ARBA00022475"/>
    </source>
</evidence>
<dbReference type="PATRIC" id="fig|1195763.3.peg.1326"/>
<dbReference type="GO" id="GO:0044341">
    <property type="term" value="P:sodium-dependent phosphate transport"/>
    <property type="evidence" value="ECO:0007669"/>
    <property type="project" value="InterPro"/>
</dbReference>
<evidence type="ECO:0000256" key="6">
    <source>
        <dbReference type="SAM" id="Phobius"/>
    </source>
</evidence>
<keyword evidence="2" id="KW-1003">Cell membrane</keyword>
<evidence type="ECO:0000256" key="1">
    <source>
        <dbReference type="ARBA" id="ARBA00004651"/>
    </source>
</evidence>
<keyword evidence="5 6" id="KW-0472">Membrane</keyword>
<evidence type="ECO:0000313" key="8">
    <source>
        <dbReference type="Proteomes" id="UP000036097"/>
    </source>
</evidence>
<dbReference type="NCBIfam" id="NF037997">
    <property type="entry name" value="Na_Pi_symport"/>
    <property type="match status" value="2"/>
</dbReference>
<dbReference type="Proteomes" id="UP000036097">
    <property type="component" value="Unassembled WGS sequence"/>
</dbReference>
<accession>A0A0J1H5Z5</accession>
<gene>
    <name evidence="7" type="ORF">ABT56_06240</name>
</gene>
<organism evidence="7 8">
    <name type="scientific">Photobacterium aquae</name>
    <dbReference type="NCBI Taxonomy" id="1195763"/>
    <lineage>
        <taxon>Bacteria</taxon>
        <taxon>Pseudomonadati</taxon>
        <taxon>Pseudomonadota</taxon>
        <taxon>Gammaproteobacteria</taxon>
        <taxon>Vibrionales</taxon>
        <taxon>Vibrionaceae</taxon>
        <taxon>Photobacterium</taxon>
    </lineage>
</organism>
<comment type="subcellular location">
    <subcellularLocation>
        <location evidence="1">Cell membrane</location>
        <topology evidence="1">Multi-pass membrane protein</topology>
    </subcellularLocation>
</comment>
<feature type="transmembrane region" description="Helical" evidence="6">
    <location>
        <begin position="323"/>
        <end position="342"/>
    </location>
</feature>
<proteinExistence type="predicted"/>
<name>A0A0J1H5Z5_9GAMM</name>
<feature type="transmembrane region" description="Helical" evidence="6">
    <location>
        <begin position="288"/>
        <end position="311"/>
    </location>
</feature>
<dbReference type="PANTHER" id="PTHR10010:SF46">
    <property type="entry name" value="SODIUM-DEPENDENT PHOSPHATE TRANSPORT PROTEIN 2B"/>
    <property type="match status" value="1"/>
</dbReference>
<dbReference type="Pfam" id="PF02690">
    <property type="entry name" value="Na_Pi_cotrans"/>
    <property type="match status" value="2"/>
</dbReference>
<sequence>MSVQSGTFNSPQHGVSSPRVLQWLGLLVMLYLLLVSVSMIGSGFKWAVGEQAKELFAFASNPVAGLMIGIVGTALIQSSSTVTAIIVGLVAGGLPVGTAIPMVMGANIGTTVTNTLVSLGHARCKEEFRRAFSCATVHDFFNLLAVFIFLPLEMMTGLLAKLSGWLVSPLLQTNDLSMKSFNFIKPLTQPAVNSVKSLFEVFPTSWGGVALVIFGIVTVIASITVMGKLMKTLMVGKARTVLNNAIGRGPLHGITSGMLVTILVQSSSTTTSLVVPLVGSNVLSVRQVYPFTLGANIGTCITALLAATAVVGGNAAFALQIALVHLLFNCISILFIFGIPVLRELPLKCADTLGGYAAKSKWAVVAYLSMIFVVLPGLVLFISSLF</sequence>
<dbReference type="EMBL" id="LDOT01000006">
    <property type="protein sequence ID" value="KLV07148.1"/>
    <property type="molecule type" value="Genomic_DNA"/>
</dbReference>
<feature type="transmembrane region" description="Helical" evidence="6">
    <location>
        <begin position="20"/>
        <end position="43"/>
    </location>
</feature>